<reference evidence="1" key="1">
    <citation type="submission" date="2018-02" db="EMBL/GenBank/DDBJ databases">
        <title>The genomes of Aspergillus section Nigri reveals drivers in fungal speciation.</title>
        <authorList>
            <consortium name="DOE Joint Genome Institute"/>
            <person name="Vesth T.C."/>
            <person name="Nybo J."/>
            <person name="Theobald S."/>
            <person name="Brandl J."/>
            <person name="Frisvad J.C."/>
            <person name="Nielsen K.F."/>
            <person name="Lyhne E.K."/>
            <person name="Kogle M.E."/>
            <person name="Kuo A."/>
            <person name="Riley R."/>
            <person name="Clum A."/>
            <person name="Nolan M."/>
            <person name="Lipzen A."/>
            <person name="Salamov A."/>
            <person name="Henrissat B."/>
            <person name="Wiebenga A."/>
            <person name="De vries R.P."/>
            <person name="Grigoriev I.V."/>
            <person name="Mortensen U.H."/>
            <person name="Andersen M.R."/>
            <person name="Baker S.E."/>
        </authorList>
    </citation>
    <scope>NUCLEOTIDE SEQUENCE</scope>
    <source>
        <strain evidence="1">CBS 621.78</strain>
    </source>
</reference>
<sequence>MTKRFKGCLRYGESNPDLLCERQPSSNRRCKRSIFYTASVWLSYICLRLLAPMLVPIQVWLS</sequence>
<gene>
    <name evidence="1" type="ORF">BO95DRAFT_442878</name>
</gene>
<keyword evidence="2" id="KW-1185">Reference proteome</keyword>
<dbReference type="Proteomes" id="UP000249057">
    <property type="component" value="Unassembled WGS sequence"/>
</dbReference>
<dbReference type="EMBL" id="KZ825343">
    <property type="protein sequence ID" value="RAH45763.1"/>
    <property type="molecule type" value="Genomic_DNA"/>
</dbReference>
<organism evidence="1 2">
    <name type="scientific">Aspergillus brunneoviolaceus CBS 621.78</name>
    <dbReference type="NCBI Taxonomy" id="1450534"/>
    <lineage>
        <taxon>Eukaryota</taxon>
        <taxon>Fungi</taxon>
        <taxon>Dikarya</taxon>
        <taxon>Ascomycota</taxon>
        <taxon>Pezizomycotina</taxon>
        <taxon>Eurotiomycetes</taxon>
        <taxon>Eurotiomycetidae</taxon>
        <taxon>Eurotiales</taxon>
        <taxon>Aspergillaceae</taxon>
        <taxon>Aspergillus</taxon>
        <taxon>Aspergillus subgen. Circumdati</taxon>
    </lineage>
</organism>
<evidence type="ECO:0000313" key="1">
    <source>
        <dbReference type="EMBL" id="RAH45763.1"/>
    </source>
</evidence>
<name>A0ACD1G944_9EURO</name>
<protein>
    <submittedName>
        <fullName evidence="1">Uncharacterized protein</fullName>
    </submittedName>
</protein>
<proteinExistence type="predicted"/>
<evidence type="ECO:0000313" key="2">
    <source>
        <dbReference type="Proteomes" id="UP000249057"/>
    </source>
</evidence>
<accession>A0ACD1G944</accession>